<dbReference type="SMART" id="SM00345">
    <property type="entry name" value="HTH_GNTR"/>
    <property type="match status" value="1"/>
</dbReference>
<feature type="domain" description="HTH gntR-type" evidence="7">
    <location>
        <begin position="14"/>
        <end position="82"/>
    </location>
</feature>
<dbReference type="PRINTS" id="PR00035">
    <property type="entry name" value="HTHGNTR"/>
</dbReference>
<dbReference type="SMART" id="SM00895">
    <property type="entry name" value="FCD"/>
    <property type="match status" value="1"/>
</dbReference>
<evidence type="ECO:0000259" key="7">
    <source>
        <dbReference type="PROSITE" id="PS50949"/>
    </source>
</evidence>
<evidence type="ECO:0000313" key="9">
    <source>
        <dbReference type="Proteomes" id="UP001165393"/>
    </source>
</evidence>
<evidence type="ECO:0000256" key="6">
    <source>
        <dbReference type="ARBA" id="ARBA00039592"/>
    </source>
</evidence>
<organism evidence="8 9">
    <name type="scientific">Echinimonas agarilytica</name>
    <dbReference type="NCBI Taxonomy" id="1215918"/>
    <lineage>
        <taxon>Bacteria</taxon>
        <taxon>Pseudomonadati</taxon>
        <taxon>Pseudomonadota</taxon>
        <taxon>Gammaproteobacteria</taxon>
        <taxon>Alteromonadales</taxon>
        <taxon>Echinimonadaceae</taxon>
        <taxon>Echinimonas</taxon>
    </lineage>
</organism>
<dbReference type="SUPFAM" id="SSF48008">
    <property type="entry name" value="GntR ligand-binding domain-like"/>
    <property type="match status" value="1"/>
</dbReference>
<dbReference type="CDD" id="cd07377">
    <property type="entry name" value="WHTH_GntR"/>
    <property type="match status" value="1"/>
</dbReference>
<dbReference type="InterPro" id="IPR000524">
    <property type="entry name" value="Tscrpt_reg_HTH_GntR"/>
</dbReference>
<evidence type="ECO:0000313" key="8">
    <source>
        <dbReference type="EMBL" id="MCM2678800.1"/>
    </source>
</evidence>
<dbReference type="Proteomes" id="UP001165393">
    <property type="component" value="Unassembled WGS sequence"/>
</dbReference>
<dbReference type="PANTHER" id="PTHR43537">
    <property type="entry name" value="TRANSCRIPTIONAL REGULATOR, GNTR FAMILY"/>
    <property type="match status" value="1"/>
</dbReference>
<gene>
    <name evidence="8" type="primary">pdhR</name>
    <name evidence="8" type="ORF">NAF29_03810</name>
</gene>
<dbReference type="AlphaFoldDB" id="A0AA41W536"/>
<dbReference type="Pfam" id="PF07729">
    <property type="entry name" value="FCD"/>
    <property type="match status" value="1"/>
</dbReference>
<protein>
    <recommendedName>
        <fullName evidence="6">Pyruvate dehydrogenase complex repressor</fullName>
    </recommendedName>
</protein>
<evidence type="ECO:0000256" key="5">
    <source>
        <dbReference type="ARBA" id="ARBA00037357"/>
    </source>
</evidence>
<keyword evidence="8" id="KW-0670">Pyruvate</keyword>
<dbReference type="Pfam" id="PF00392">
    <property type="entry name" value="GntR"/>
    <property type="match status" value="1"/>
</dbReference>
<dbReference type="PROSITE" id="PS50949">
    <property type="entry name" value="HTH_GNTR"/>
    <property type="match status" value="1"/>
</dbReference>
<dbReference type="InterPro" id="IPR036390">
    <property type="entry name" value="WH_DNA-bd_sf"/>
</dbReference>
<keyword evidence="2" id="KW-0805">Transcription regulation</keyword>
<keyword evidence="4" id="KW-0804">Transcription</keyword>
<dbReference type="GO" id="GO:0003677">
    <property type="term" value="F:DNA binding"/>
    <property type="evidence" value="ECO:0007669"/>
    <property type="project" value="UniProtKB-KW"/>
</dbReference>
<dbReference type="RefSeq" id="WP_251260152.1">
    <property type="nucleotide sequence ID" value="NZ_JAMQGP010000001.1"/>
</dbReference>
<dbReference type="InterPro" id="IPR036388">
    <property type="entry name" value="WH-like_DNA-bd_sf"/>
</dbReference>
<sequence>MTRTSASFNVVKQPRLADAIVDELERMLIEGVFVPGEKLPSERELAAQFNVSRPSLREAIQKLEAKGLLIRKQGGGTFVSESSWESVAEPLFQLMAHHPESQFDLLEFRHALEGICAYYAAVRGTETDDEQLAQCIDSIGQVELSEATLTEHANAVMAFHLKMAEASHNVVVLQVMLCLKPLLQQNIEENLTQMMLREDAQRHVAEHRRHLLAMIVERKPELARQASHEHLAYIEEAMLDVSRETTRVERSLRRVRSSNK</sequence>
<reference evidence="8 9" key="1">
    <citation type="journal article" date="2013" name="Antonie Van Leeuwenhoek">
        <title>Echinimonas agarilytica gen. nov., sp. nov., a new gammaproteobacterium isolated from the sea urchin Strongylocentrotus intermedius.</title>
        <authorList>
            <person name="Nedashkovskaya O.I."/>
            <person name="Stenkova A.M."/>
            <person name="Zhukova N.V."/>
            <person name="Van Trappen S."/>
            <person name="Lee J.S."/>
            <person name="Kim S.B."/>
        </authorList>
    </citation>
    <scope>NUCLEOTIDE SEQUENCE [LARGE SCALE GENOMIC DNA]</scope>
    <source>
        <strain evidence="8 9">KMM 6351</strain>
    </source>
</reference>
<comment type="caution">
    <text evidence="8">The sequence shown here is derived from an EMBL/GenBank/DDBJ whole genome shotgun (WGS) entry which is preliminary data.</text>
</comment>
<accession>A0AA41W536</accession>
<evidence type="ECO:0000256" key="2">
    <source>
        <dbReference type="ARBA" id="ARBA00023015"/>
    </source>
</evidence>
<dbReference type="GO" id="GO:0003700">
    <property type="term" value="F:DNA-binding transcription factor activity"/>
    <property type="evidence" value="ECO:0007669"/>
    <property type="project" value="InterPro"/>
</dbReference>
<dbReference type="EMBL" id="JAMQGP010000001">
    <property type="protein sequence ID" value="MCM2678800.1"/>
    <property type="molecule type" value="Genomic_DNA"/>
</dbReference>
<name>A0AA41W536_9GAMM</name>
<evidence type="ECO:0000256" key="1">
    <source>
        <dbReference type="ARBA" id="ARBA00022491"/>
    </source>
</evidence>
<dbReference type="NCBIfam" id="NF007001">
    <property type="entry name" value="PRK09464.1"/>
    <property type="match status" value="1"/>
</dbReference>
<keyword evidence="3" id="KW-0238">DNA-binding</keyword>
<comment type="function">
    <text evidence="5">Transcriptional repressor for the pyruvate dehydrogenase complex genes aceEF and lpd.</text>
</comment>
<evidence type="ECO:0000256" key="4">
    <source>
        <dbReference type="ARBA" id="ARBA00023163"/>
    </source>
</evidence>
<keyword evidence="9" id="KW-1185">Reference proteome</keyword>
<dbReference type="Gene3D" id="1.10.10.10">
    <property type="entry name" value="Winged helix-like DNA-binding domain superfamily/Winged helix DNA-binding domain"/>
    <property type="match status" value="1"/>
</dbReference>
<keyword evidence="1" id="KW-0678">Repressor</keyword>
<dbReference type="PANTHER" id="PTHR43537:SF34">
    <property type="entry name" value="PYRUVATE DEHYDROGENASE COMPLEX REPRESSOR"/>
    <property type="match status" value="1"/>
</dbReference>
<dbReference type="SUPFAM" id="SSF46785">
    <property type="entry name" value="Winged helix' DNA-binding domain"/>
    <property type="match status" value="1"/>
</dbReference>
<dbReference type="Gene3D" id="1.20.120.530">
    <property type="entry name" value="GntR ligand-binding domain-like"/>
    <property type="match status" value="1"/>
</dbReference>
<dbReference type="InterPro" id="IPR008920">
    <property type="entry name" value="TF_FadR/GntR_C"/>
</dbReference>
<proteinExistence type="predicted"/>
<dbReference type="InterPro" id="IPR011711">
    <property type="entry name" value="GntR_C"/>
</dbReference>
<evidence type="ECO:0000256" key="3">
    <source>
        <dbReference type="ARBA" id="ARBA00023125"/>
    </source>
</evidence>